<evidence type="ECO:0000313" key="1">
    <source>
        <dbReference type="EMBL" id="CAB4150476.1"/>
    </source>
</evidence>
<dbReference type="EMBL" id="LR796546">
    <property type="protein sequence ID" value="CAB4150476.1"/>
    <property type="molecule type" value="Genomic_DNA"/>
</dbReference>
<dbReference type="Gene3D" id="3.40.50.300">
    <property type="entry name" value="P-loop containing nucleotide triphosphate hydrolases"/>
    <property type="match status" value="1"/>
</dbReference>
<dbReference type="InterPro" id="IPR027417">
    <property type="entry name" value="P-loop_NTPase"/>
</dbReference>
<dbReference type="Pfam" id="PF21448">
    <property type="entry name" value="DNMK"/>
    <property type="match status" value="1"/>
</dbReference>
<sequence>MSNTIIRPLILLNGPPRSGKDEGAAYLYSKYNAHWFRMSQPIKDALRAMFGMTEQQYKECEAKKDTKMEYLFDLSFREAQIAFSEVFAKEVFGITVFGHLAARKVAKSVSRLFVCSDSGFAQEAHPFVQLVGVQNVLVLRLHRRGCNFDKDSRSYINIEGATNLDLENNGSLTMYRETLDGVVHGWLSTLHQSTEASWNGQPPLDLASTV</sequence>
<reference evidence="1" key="1">
    <citation type="submission" date="2020-04" db="EMBL/GenBank/DDBJ databases">
        <authorList>
            <person name="Chiriac C."/>
            <person name="Salcher M."/>
            <person name="Ghai R."/>
            <person name="Kavagutti S V."/>
        </authorList>
    </citation>
    <scope>NUCLEOTIDE SEQUENCE</scope>
</reference>
<protein>
    <submittedName>
        <fullName evidence="1">Uncharacterized protein</fullName>
    </submittedName>
</protein>
<name>A0A6J5MZM2_9CAUD</name>
<gene>
    <name evidence="1" type="ORF">UFOVP568_34</name>
</gene>
<dbReference type="InterPro" id="IPR048444">
    <property type="entry name" value="DNMK"/>
</dbReference>
<organism evidence="1">
    <name type="scientific">uncultured Caudovirales phage</name>
    <dbReference type="NCBI Taxonomy" id="2100421"/>
    <lineage>
        <taxon>Viruses</taxon>
        <taxon>Duplodnaviria</taxon>
        <taxon>Heunggongvirae</taxon>
        <taxon>Uroviricota</taxon>
        <taxon>Caudoviricetes</taxon>
        <taxon>Peduoviridae</taxon>
        <taxon>Maltschvirus</taxon>
        <taxon>Maltschvirus maltsch</taxon>
    </lineage>
</organism>
<proteinExistence type="predicted"/>
<accession>A0A6J5MZM2</accession>